<dbReference type="SUPFAM" id="SSF54060">
    <property type="entry name" value="His-Me finger endonucleases"/>
    <property type="match status" value="1"/>
</dbReference>
<evidence type="ECO:0000313" key="14">
    <source>
        <dbReference type="WBParaSite" id="sdigi.contig144.g5190.t1"/>
    </source>
</evidence>
<keyword evidence="3 10" id="KW-0540">Nuclease</keyword>
<evidence type="ECO:0000256" key="5">
    <source>
        <dbReference type="ARBA" id="ARBA00022759"/>
    </source>
</evidence>
<dbReference type="CDD" id="cd00091">
    <property type="entry name" value="NUC"/>
    <property type="match status" value="1"/>
</dbReference>
<keyword evidence="4 9" id="KW-0479">Metal-binding</keyword>
<keyword evidence="5 10" id="KW-0255">Endonuclease</keyword>
<dbReference type="GO" id="GO:0006309">
    <property type="term" value="P:apoptotic DNA fragmentation"/>
    <property type="evidence" value="ECO:0007669"/>
    <property type="project" value="TreeGrafter"/>
</dbReference>
<protein>
    <recommendedName>
        <fullName evidence="10">Endonuclease</fullName>
        <ecNumber evidence="10">3.1.30.-</ecNumber>
    </recommendedName>
</protein>
<evidence type="ECO:0000256" key="2">
    <source>
        <dbReference type="ARBA" id="ARBA00010052"/>
    </source>
</evidence>
<dbReference type="GO" id="GO:0004521">
    <property type="term" value="F:RNA endonuclease activity"/>
    <property type="evidence" value="ECO:0007669"/>
    <property type="project" value="TreeGrafter"/>
</dbReference>
<dbReference type="SMART" id="SM00892">
    <property type="entry name" value="Endonuclease_NS"/>
    <property type="match status" value="1"/>
</dbReference>
<dbReference type="InterPro" id="IPR044925">
    <property type="entry name" value="His-Me_finger_sf"/>
</dbReference>
<evidence type="ECO:0000256" key="8">
    <source>
        <dbReference type="PIRSR" id="PIRSR640255-1"/>
    </source>
</evidence>
<dbReference type="PROSITE" id="PS01070">
    <property type="entry name" value="NUCLEASE_NON_SPEC"/>
    <property type="match status" value="1"/>
</dbReference>
<organism evidence="13 14">
    <name type="scientific">Setaria digitata</name>
    <dbReference type="NCBI Taxonomy" id="48799"/>
    <lineage>
        <taxon>Eukaryota</taxon>
        <taxon>Metazoa</taxon>
        <taxon>Ecdysozoa</taxon>
        <taxon>Nematoda</taxon>
        <taxon>Chromadorea</taxon>
        <taxon>Rhabditida</taxon>
        <taxon>Spirurina</taxon>
        <taxon>Spiruromorpha</taxon>
        <taxon>Filarioidea</taxon>
        <taxon>Setariidae</taxon>
        <taxon>Setaria</taxon>
    </lineage>
</organism>
<keyword evidence="7" id="KW-0460">Magnesium</keyword>
<dbReference type="InterPro" id="IPR040255">
    <property type="entry name" value="Non-specific_endonuclease"/>
</dbReference>
<accession>A0A915PFR7</accession>
<dbReference type="GO" id="GO:0000014">
    <property type="term" value="F:single-stranded DNA endodeoxyribonuclease activity"/>
    <property type="evidence" value="ECO:0007669"/>
    <property type="project" value="TreeGrafter"/>
</dbReference>
<feature type="domain" description="DNA/RNA non-specific endonuclease/pyrophosphatase/phosphodiesterase" evidence="12">
    <location>
        <begin position="83"/>
        <end position="325"/>
    </location>
</feature>
<comment type="cofactor">
    <cofactor evidence="1 10">
        <name>Mg(2+)</name>
        <dbReference type="ChEBI" id="CHEBI:18420"/>
    </cofactor>
</comment>
<evidence type="ECO:0000256" key="9">
    <source>
        <dbReference type="PIRSR" id="PIRSR640255-2"/>
    </source>
</evidence>
<evidence type="ECO:0000256" key="1">
    <source>
        <dbReference type="ARBA" id="ARBA00001946"/>
    </source>
</evidence>
<evidence type="ECO:0000256" key="3">
    <source>
        <dbReference type="ARBA" id="ARBA00022722"/>
    </source>
</evidence>
<keyword evidence="13" id="KW-1185">Reference proteome</keyword>
<dbReference type="InterPro" id="IPR001604">
    <property type="entry name" value="Endo_G_ENPP1-like_dom"/>
</dbReference>
<feature type="domain" description="ENPP1-3/EXOG-like endonuclease/phosphodiesterase" evidence="11">
    <location>
        <begin position="84"/>
        <end position="325"/>
    </location>
</feature>
<evidence type="ECO:0000256" key="6">
    <source>
        <dbReference type="ARBA" id="ARBA00022801"/>
    </source>
</evidence>
<proteinExistence type="inferred from homology"/>
<dbReference type="PANTHER" id="PTHR13966:SF5">
    <property type="entry name" value="ENDONUCLEASE G, MITOCHONDRIAL"/>
    <property type="match status" value="1"/>
</dbReference>
<evidence type="ECO:0000259" key="12">
    <source>
        <dbReference type="SMART" id="SM00892"/>
    </source>
</evidence>
<dbReference type="PROSITE" id="PS51257">
    <property type="entry name" value="PROKAR_LIPOPROTEIN"/>
    <property type="match status" value="1"/>
</dbReference>
<feature type="binding site" evidence="9">
    <location>
        <position position="206"/>
    </location>
    <ligand>
        <name>Mg(2+)</name>
        <dbReference type="ChEBI" id="CHEBI:18420"/>
        <note>catalytic</note>
    </ligand>
</feature>
<dbReference type="InterPro" id="IPR044929">
    <property type="entry name" value="DNA/RNA_non-sp_Endonuclease_sf"/>
</dbReference>
<dbReference type="Gene3D" id="3.40.570.10">
    <property type="entry name" value="Extracellular Endonuclease, subunit A"/>
    <property type="match status" value="1"/>
</dbReference>
<keyword evidence="6 10" id="KW-0378">Hydrolase</keyword>
<evidence type="ECO:0000256" key="4">
    <source>
        <dbReference type="ARBA" id="ARBA00022723"/>
    </source>
</evidence>
<evidence type="ECO:0000256" key="7">
    <source>
        <dbReference type="ARBA" id="ARBA00022842"/>
    </source>
</evidence>
<evidence type="ECO:0000313" key="13">
    <source>
        <dbReference type="Proteomes" id="UP000887581"/>
    </source>
</evidence>
<sequence>MRYIISRYGAISLVATSFLAGCWTDKYLLKYASAATAQLPAGAVQQYNLVAESPTNIKDLKEQPSRASQIMRYGYPGFDTLRTFEDFVLSYDRRNRIAHWVVEHLSSDRLVYNSSVDRSKCQFQEDSSIHPYFKATNADYKAYFFAFQISIFCNYLNLSLVPAALQGSGYDRGHLAAAGNHRRSQVAIDQTFLLCNMAPQVGRGFNRDKWNELEKHVRLVYLRKKLARKHKNVYVCTGPLFLPKLEADGSLYVKYKVLGSNNIAVPTHFFKVALVELKDGNFELEAYVLPNAAIPDDTPLTSFMVPLDSIERSAGFLIFDKLPKSALKKINGKSNSIMW</sequence>
<dbReference type="AlphaFoldDB" id="A0A915PFR7"/>
<dbReference type="InterPro" id="IPR020821">
    <property type="entry name" value="ENPP1-3/EXOG-like_nuc-like"/>
</dbReference>
<name>A0A915PFR7_9BILA</name>
<feature type="active site" description="Proton acceptor" evidence="8">
    <location>
        <position position="174"/>
    </location>
</feature>
<dbReference type="SMART" id="SM00477">
    <property type="entry name" value="NUC"/>
    <property type="match status" value="1"/>
</dbReference>
<comment type="similarity">
    <text evidence="2 10">Belongs to the DNA/RNA non-specific endonuclease family.</text>
</comment>
<dbReference type="EC" id="3.1.30.-" evidence="10"/>
<dbReference type="GO" id="GO:0005743">
    <property type="term" value="C:mitochondrial inner membrane"/>
    <property type="evidence" value="ECO:0007669"/>
    <property type="project" value="TreeGrafter"/>
</dbReference>
<dbReference type="InterPro" id="IPR018524">
    <property type="entry name" value="DNA/RNA_endonuclease_AS"/>
</dbReference>
<dbReference type="PANTHER" id="PTHR13966">
    <property type="entry name" value="ENDONUCLEASE RELATED"/>
    <property type="match status" value="1"/>
</dbReference>
<evidence type="ECO:0000259" key="11">
    <source>
        <dbReference type="SMART" id="SM00477"/>
    </source>
</evidence>
<dbReference type="GO" id="GO:0005634">
    <property type="term" value="C:nucleus"/>
    <property type="evidence" value="ECO:0007669"/>
    <property type="project" value="TreeGrafter"/>
</dbReference>
<dbReference type="GO" id="GO:0046872">
    <property type="term" value="F:metal ion binding"/>
    <property type="evidence" value="ECO:0007669"/>
    <property type="project" value="UniProtKB-KW"/>
</dbReference>
<dbReference type="GO" id="GO:0003676">
    <property type="term" value="F:nucleic acid binding"/>
    <property type="evidence" value="ECO:0007669"/>
    <property type="project" value="InterPro"/>
</dbReference>
<dbReference type="Pfam" id="PF01223">
    <property type="entry name" value="Endonuclease_NS"/>
    <property type="match status" value="1"/>
</dbReference>
<reference evidence="14" key="1">
    <citation type="submission" date="2022-11" db="UniProtKB">
        <authorList>
            <consortium name="WormBaseParasite"/>
        </authorList>
    </citation>
    <scope>IDENTIFICATION</scope>
</reference>
<dbReference type="Proteomes" id="UP000887581">
    <property type="component" value="Unplaced"/>
</dbReference>
<evidence type="ECO:0000256" key="10">
    <source>
        <dbReference type="RuleBase" id="RU366055"/>
    </source>
</evidence>
<dbReference type="WBParaSite" id="sdigi.contig144.g5190.t1">
    <property type="protein sequence ID" value="sdigi.contig144.g5190.t1"/>
    <property type="gene ID" value="sdigi.contig144.g5190"/>
</dbReference>